<comment type="caution">
    <text evidence="1">The sequence shown here is derived from an EMBL/GenBank/DDBJ whole genome shotgun (WGS) entry which is preliminary data.</text>
</comment>
<sequence>MKEVSRSVNMGFYEDNEGVSVDLILTVFGPSLVQCINLESDSVDEKMKKDIDFLIKKQKNFSEKIATETQAYSKRIYGTDAKDLILLKVYLSPEEDNEFGFMFSTDLDEEHGIGIKFKGLAVKKIGSGETAFL</sequence>
<name>A0ABS6GK31_9ENTR</name>
<keyword evidence="2" id="KW-1185">Reference proteome</keyword>
<proteinExistence type="predicted"/>
<evidence type="ECO:0000313" key="1">
    <source>
        <dbReference type="EMBL" id="MBU5926344.1"/>
    </source>
</evidence>
<accession>A0ABS6GK31</accession>
<dbReference type="EMBL" id="JAHLTI010000021">
    <property type="protein sequence ID" value="MBU5926344.1"/>
    <property type="molecule type" value="Genomic_DNA"/>
</dbReference>
<protein>
    <submittedName>
        <fullName evidence="1">Uncharacterized protein</fullName>
    </submittedName>
</protein>
<reference evidence="1 2" key="1">
    <citation type="submission" date="2021-06" db="EMBL/GenBank/DDBJ databases">
        <authorList>
            <person name="Stanton E."/>
        </authorList>
    </citation>
    <scope>NUCLEOTIDE SEQUENCE [LARGE SCALE GENOMIC DNA]</scope>
    <source>
        <strain evidence="1 2">2021EL-00146</strain>
    </source>
</reference>
<evidence type="ECO:0000313" key="2">
    <source>
        <dbReference type="Proteomes" id="UP000787201"/>
    </source>
</evidence>
<gene>
    <name evidence="1" type="ORF">KQV47_19440</name>
</gene>
<dbReference type="Proteomes" id="UP000787201">
    <property type="component" value="Unassembled WGS sequence"/>
</dbReference>
<organism evidence="1 2">
    <name type="scientific">Enterobacter sichuanensis</name>
    <dbReference type="NCBI Taxonomy" id="2071710"/>
    <lineage>
        <taxon>Bacteria</taxon>
        <taxon>Pseudomonadati</taxon>
        <taxon>Pseudomonadota</taxon>
        <taxon>Gammaproteobacteria</taxon>
        <taxon>Enterobacterales</taxon>
        <taxon>Enterobacteriaceae</taxon>
        <taxon>Enterobacter</taxon>
        <taxon>Enterobacter cloacae complex</taxon>
    </lineage>
</organism>